<name>A0A2U8UNR0_9CAUD</name>
<gene>
    <name evidence="2" type="primary">9</name>
    <name evidence="2" type="ORF">SEA_FLOWERPOWER_9</name>
</gene>
<evidence type="ECO:0000313" key="3">
    <source>
        <dbReference type="Proteomes" id="UP000247075"/>
    </source>
</evidence>
<keyword evidence="3" id="KW-1185">Reference proteome</keyword>
<evidence type="ECO:0000313" key="2">
    <source>
        <dbReference type="EMBL" id="AWN05111.1"/>
    </source>
</evidence>
<dbReference type="Proteomes" id="UP000247075">
    <property type="component" value="Segment"/>
</dbReference>
<reference evidence="2 3" key="1">
    <citation type="submission" date="2018-04" db="EMBL/GenBank/DDBJ databases">
        <authorList>
            <person name="Richter O.R."/>
            <person name="Sprando J."/>
            <person name="Abi J.R."/>
            <person name="Abidin Z.U."/>
            <person name="Aboumatar N."/>
            <person name="Aguilar F.A."/>
            <person name="Ahmed M."/>
            <person name="Aklilu M."/>
            <person name="Ali S.Z."/>
            <person name="Araia S."/>
            <person name="Asbury H."/>
            <person name="Atkinson A.N."/>
            <person name="Azam A.M."/>
            <person name="Bell J.L."/>
            <person name="Bhagat S."/>
            <person name="Bhatti J.A."/>
            <person name="Bhavsar J."/>
            <person name="Blocker D."/>
            <person name="Bonhomme B."/>
            <person name="Buker C.Y."/>
            <person name="Burnett T.D."/>
            <person name="Campbell R.L."/>
            <person name="Campbell S.M."/>
            <person name="Carinugan C.L."/>
            <person name="Chan P.R."/>
            <person name="Chen S."/>
            <person name="Dahne M."/>
            <person name="Dang V.Q."/>
            <person name="Ding J.R."/>
            <person name="Dunn G.L."/>
            <person name="Flores O.S."/>
            <person name="Frank D.N."/>
            <person name="Gonzalez N."/>
            <person name="Goryunova E."/>
            <person name="Hoang T."/>
            <person name="Hollenhorst D."/>
            <person name="Hora A.B."/>
            <person name="Hutchison A.S."/>
            <person name="Huynh A."/>
            <person name="Jani A."/>
            <person name="Jawed T."/>
            <person name="Jeffries M.J."/>
            <person name="Jian G.M."/>
            <person name="Joshi C."/>
            <person name="Kallab S."/>
            <person name="Kang L."/>
            <person name="Khan A."/>
            <person name="Klontz C.M."/>
            <person name="Koert M."/>
            <person name="Lagasca A."/>
            <person name="Lakhani A."/>
            <person name="Larsen A."/>
            <person name="Le A."/>
            <person name="Lee D.Y."/>
            <person name="Lembirik S."/>
            <person name="Lenus S."/>
            <person name="Lesniewski A.M."/>
            <person name="Lu W."/>
            <person name="Mamarakhimova Z."/>
            <person name="Mason S."/>
            <person name="Mathew L.K."/>
            <person name="Mattson C.L."/>
            <person name="Mian U.H."/>
            <person name="Morcos G.S."/>
            <person name="Muhler C.W."/>
            <person name="Naeem N.-U.-A."/>
            <person name="Namagiri S."/>
            <person name="Nassehi T."/>
            <person name="Nazarian M."/>
            <person name="Neal R.A."/>
            <person name="Negash K."/>
            <person name="Ngaleu B.J."/>
            <person name="Nguyen B.T."/>
            <person name="Nguyen K.V."/>
            <person name="Odili J.C."/>
            <person name="Ogletree A."/>
            <person name="Okojie E."/>
            <person name="Olajide T.E."/>
            <person name="Onwukwe C.S."/>
            <person name="Ozako O."/>
            <person name="Pakala M."/>
            <person name="Patel P."/>
            <person name="Patel H.J."/>
            <person name="Patel R."/>
            <person name="Paudel H."/>
            <person name="Pikounis A.J."/>
            <person name="Qazi M.A."/>
            <person name="Quiroz J.N."/>
            <person name="Ramachandran P.N."/>
            <person name="Rashford R.L."/>
            <person name="Rivera J."/>
            <person name="Romero F.D."/>
            <person name="Saba P.A."/>
            <person name="Sabu R.L."/>
            <person name="Saeed O.S."/>
            <person name="Saraf S."/>
            <person name="Scarano A.L."/>
            <person name="Sciandra C."/>
            <person name="Shakarov P."/>
            <person name="Sharma A."/>
            <person name="Singh K."/>
            <person name="Singh S."/>
            <person name="Spindler S.E."/>
            <person name="Szymanik K.H."/>
            <person name="Tahir M."/>
            <person name="Tchuinte L.U."/>
            <person name="Thakkar V."/>
            <person name="Tombo Z.B."/>
            <person name="Touma A."/>
            <person name="Tran J.N."/>
            <person name="Tran N."/>
            <person name="Truong D.H."/>
            <person name="Turner M.D."/>
            <person name="Vidmar M."/>
            <person name="Vuong K."/>
            <person name="Wilson B."/>
            <person name="Xie C.L."/>
            <person name="Yasinova A.G."/>
            <person name="Yu A.M."/>
            <person name="Zolnerowich N."/>
            <person name="Cortez R."/>
            <person name="Greis H.L."/>
            <person name="Lee M."/>
            <person name="Mantzavinos A."/>
            <person name="Mohamed I.R."/>
            <person name="Patel P."/>
            <person name="Puglisi K.M."/>
            <person name="Bhattacharya M."/>
            <person name="Correa-Mendez M."/>
            <person name="Fabian M."/>
            <person name="Reger N."/>
            <person name="Tran K."/>
            <person name="Erill I."/>
            <person name="Caruso S.M."/>
            <person name="Garlena R.A."/>
            <person name="Russell D.A."/>
            <person name="Pope W.H."/>
            <person name="Jacobs-Sera D."/>
            <person name="Hatfull G.F."/>
        </authorList>
    </citation>
    <scope>NUCLEOTIDE SEQUENCE [LARGE SCALE GENOMIC DNA]</scope>
</reference>
<dbReference type="GeneID" id="55608271"/>
<feature type="region of interest" description="Disordered" evidence="1">
    <location>
        <begin position="563"/>
        <end position="586"/>
    </location>
</feature>
<protein>
    <submittedName>
        <fullName evidence="2">Uncharacterized protein</fullName>
    </submittedName>
</protein>
<evidence type="ECO:0000256" key="1">
    <source>
        <dbReference type="SAM" id="MobiDB-lite"/>
    </source>
</evidence>
<proteinExistence type="predicted"/>
<dbReference type="KEGG" id="vg:55608271"/>
<dbReference type="EMBL" id="MH155868">
    <property type="protein sequence ID" value="AWN05111.1"/>
    <property type="molecule type" value="Genomic_DNA"/>
</dbReference>
<sequence>MAGTDHSNKDMQVISDGILTGVGSMEQLPSNVQAKLAEYWQSQGIDMSNPNSDLTQAQLGELAQQRAAAEGGGTPWLLKPIEWVGSKLYKFYSATVSPILSAGTMSLHSVIYGRPDYIGEDGEWDAFKDYWNLAHKVSPGQAVWMLGMNDDELKARGIRPDQIARDKDLVLKGDYRDKPTTNDPFGARIASEEYFSSGAAKYVSGATDLAVSWYLDPLVLGGKAAGAAKVATFTKPTAPLVQKAAKIAEKKGLGPEGTFDVLSQQSSFQSMVNQVMKIKTANPENAALRLRRDMPTLAKSANGDVLARLLTNAKDADEVTDVLRISIGDVAAKDALEVRNATLKMQIDGATQKQSLLGSYYDNLDDTAKLTSHGQRVKQLLDNETKIIAKADAQSRIVSDKIDSFASLDNLNYNRVTTPLGMKVKGSKAVQDANWQKLTGQGFIRGGANLIYNGAVAAPIKLVRTYNGIKPSYYIDVHAENSYKELDAALAENRNIPRDVRERWVSDYITASPNDRNLKLVQIENDIASDVIKRYNAKNPSKPLDMAMGRELYSEVARLRRNAQAESSSRRTYGSATTTDPTTGLPVRTAAVDSDGARLVPTPLFESQMANHHVLMDFDLFEKAIMANGSNWGKMRAKFGTGWARTQKVTDELTTYWKFAQLFRIGYAPRALADDFLGQVARFGGAAMLFRTASGTADGVKDMFNATVRRSRTAQLKTDLAVKQTQLDQMSAMQANLKSQILRGKAKGQDVTQLEDDMTTLLDDMASVRNEHANISAIAASGAGKKDVRIGREVFSPFFGGQQGELFADLSSGGRNMFNLMGTQTDWYLKEVRRRDWEHIDPVTHGAEKHLQAWNRVISRQIAQSEIGKLAMAGKDETWLANWMRSTPEGRRYAHDVKPSARSVDEQARLVKAEVDHVMNPALPGMDKIREAAVRGEDITQLLKETPLANRPMVNGETWRYAEGTSPVASLMNTSINAFYKFANQLPAQKLLRHPLFGQSYKAHLADQLQILRAQGVTHLDDTMRRTMEQNARKGALDDVKKYTFTLDSETKMSYMLRNFGAFFGAQQESWNRWARIISDKPQVLPHVAQVYGAPARAGLVVDQDGNPVDGAGYSTDPLTGERKLTSYTDRKMLIQVPEYLGGKKLNKALGLDEDASFVIPMSSLELVLNNGDGALPVGAGPYVQIAANHFAKDDPGFADWAKKMGVLPFGPQDSWTNFVNPTTGQRLSQANDDMGQTKQRALFYMMQVENYKYEEGLRDTEPTWDELKDRADRWTIFRTAAAFGLPFSVNGQDPYQFFRDEFQRLQKLDPNSADEKFYDKYGDSLYLFSQSMSKNNSGLRPTAESVKMSKHYQDLIGKLGPEWAGAVVGSEGDGVYSDGAFYYQKSHSTDPASNTPDRVNMSAREAFDQAKIDRGWKQYNSVMDMVNADLFDRGLASYNDSGAEDLDAMRRAAITVLTSPTLNGEENKWYNEAWTREFNKMDKAKYDINAQKWSAIVSDPEIWAKAALPDGTVGQRSDVYSMKTYLVYRAQMQAELARRDSEGGSADITAQSNNDLKTSWDDMVMSLMEQDTKFSWVHSRYFATDMGFNLDQQADEEEQNTLLNGTASIIGQQAAPQQAGIGMMDSLEAGGLSG</sequence>
<dbReference type="RefSeq" id="YP_009838066.1">
    <property type="nucleotide sequence ID" value="NC_048706.1"/>
</dbReference>
<accession>A0A2U8UNR0</accession>
<feature type="compositionally biased region" description="Polar residues" evidence="1">
    <location>
        <begin position="564"/>
        <end position="582"/>
    </location>
</feature>
<organism evidence="2 3">
    <name type="scientific">Streptomyces phage FlowerPower</name>
    <dbReference type="NCBI Taxonomy" id="2182408"/>
    <lineage>
        <taxon>Viruses</taxon>
        <taxon>Duplodnaviria</taxon>
        <taxon>Heunggongvirae</taxon>
        <taxon>Uroviricota</taxon>
        <taxon>Caudoviricetes</taxon>
        <taxon>Beephvirinae</taxon>
        <taxon>Flowerpowervirus</taxon>
        <taxon>Flowerpowervirus flowerpower</taxon>
    </lineage>
</organism>